<gene>
    <name evidence="2" type="primary">RvY_16428</name>
    <name evidence="2" type="synonym">RvY_16428.1</name>
    <name evidence="2" type="ORF">RvY_16428-1</name>
</gene>
<dbReference type="EMBL" id="BDGG01000013">
    <property type="protein sequence ID" value="GAV06433.1"/>
    <property type="molecule type" value="Genomic_DNA"/>
</dbReference>
<evidence type="ECO:0000313" key="2">
    <source>
        <dbReference type="EMBL" id="GAV06433.1"/>
    </source>
</evidence>
<protein>
    <submittedName>
        <fullName evidence="2">Uncharacterized protein</fullName>
    </submittedName>
</protein>
<evidence type="ECO:0000313" key="3">
    <source>
        <dbReference type="Proteomes" id="UP000186922"/>
    </source>
</evidence>
<comment type="caution">
    <text evidence="2">The sequence shown here is derived from an EMBL/GenBank/DDBJ whole genome shotgun (WGS) entry which is preliminary data.</text>
</comment>
<organism evidence="2 3">
    <name type="scientific">Ramazzottius varieornatus</name>
    <name type="common">Water bear</name>
    <name type="synonym">Tardigrade</name>
    <dbReference type="NCBI Taxonomy" id="947166"/>
    <lineage>
        <taxon>Eukaryota</taxon>
        <taxon>Metazoa</taxon>
        <taxon>Ecdysozoa</taxon>
        <taxon>Tardigrada</taxon>
        <taxon>Eutardigrada</taxon>
        <taxon>Parachela</taxon>
        <taxon>Hypsibioidea</taxon>
        <taxon>Ramazzottiidae</taxon>
        <taxon>Ramazzottius</taxon>
    </lineage>
</organism>
<feature type="compositionally biased region" description="Polar residues" evidence="1">
    <location>
        <begin position="13"/>
        <end position="25"/>
    </location>
</feature>
<dbReference type="AlphaFoldDB" id="A0A1D1W170"/>
<reference evidence="2 3" key="1">
    <citation type="journal article" date="2016" name="Nat. Commun.">
        <title>Extremotolerant tardigrade genome and improved radiotolerance of human cultured cells by tardigrade-unique protein.</title>
        <authorList>
            <person name="Hashimoto T."/>
            <person name="Horikawa D.D."/>
            <person name="Saito Y."/>
            <person name="Kuwahara H."/>
            <person name="Kozuka-Hata H."/>
            <person name="Shin-I T."/>
            <person name="Minakuchi Y."/>
            <person name="Ohishi K."/>
            <person name="Motoyama A."/>
            <person name="Aizu T."/>
            <person name="Enomoto A."/>
            <person name="Kondo K."/>
            <person name="Tanaka S."/>
            <person name="Hara Y."/>
            <person name="Koshikawa S."/>
            <person name="Sagara H."/>
            <person name="Miura T."/>
            <person name="Yokobori S."/>
            <person name="Miyagawa K."/>
            <person name="Suzuki Y."/>
            <person name="Kubo T."/>
            <person name="Oyama M."/>
            <person name="Kohara Y."/>
            <person name="Fujiyama A."/>
            <person name="Arakawa K."/>
            <person name="Katayama T."/>
            <person name="Toyoda A."/>
            <person name="Kunieda T."/>
        </authorList>
    </citation>
    <scope>NUCLEOTIDE SEQUENCE [LARGE SCALE GENOMIC DNA]</scope>
    <source>
        <strain evidence="2 3">YOKOZUNA-1</strain>
    </source>
</reference>
<feature type="region of interest" description="Disordered" evidence="1">
    <location>
        <begin position="1"/>
        <end position="25"/>
    </location>
</feature>
<evidence type="ECO:0000256" key="1">
    <source>
        <dbReference type="SAM" id="MobiDB-lite"/>
    </source>
</evidence>
<name>A0A1D1W170_RAMVA</name>
<sequence>MSRRKGERRVGIQGSNDRTGSRPESTVTVLCCMQGVTRHYRRGNTGKYRQPRATQSGESRTLNGSKIDEYACKAGNAVSLKFTVVPNFYLDKRYFASSNIPHRHVEEGLCDIWQRCIVSTMGVKWPSLSISSCCGAPGATCPTL</sequence>
<proteinExistence type="predicted"/>
<keyword evidence="3" id="KW-1185">Reference proteome</keyword>
<accession>A0A1D1W170</accession>
<dbReference type="Proteomes" id="UP000186922">
    <property type="component" value="Unassembled WGS sequence"/>
</dbReference>